<feature type="transmembrane region" description="Helical" evidence="1">
    <location>
        <begin position="134"/>
        <end position="153"/>
    </location>
</feature>
<reference evidence="3" key="1">
    <citation type="submission" date="2024-05" db="EMBL/GenBank/DDBJ databases">
        <authorList>
            <person name="Kim S."/>
            <person name="Heo J."/>
            <person name="Choi H."/>
            <person name="Choi Y."/>
            <person name="Kwon S.-W."/>
            <person name="Kim Y."/>
        </authorList>
    </citation>
    <scope>NUCLEOTIDE SEQUENCE</scope>
    <source>
        <strain evidence="3">KACC 23698</strain>
    </source>
</reference>
<feature type="domain" description="EamA" evidence="2">
    <location>
        <begin position="43"/>
        <end position="175"/>
    </location>
</feature>
<protein>
    <submittedName>
        <fullName evidence="3">DMT family transporter</fullName>
    </submittedName>
</protein>
<name>A0AAU7JE31_9HYPH</name>
<feature type="transmembrane region" description="Helical" evidence="1">
    <location>
        <begin position="74"/>
        <end position="95"/>
    </location>
</feature>
<feature type="transmembrane region" description="Helical" evidence="1">
    <location>
        <begin position="242"/>
        <end position="263"/>
    </location>
</feature>
<organism evidence="3">
    <name type="scientific">Alsobacter sp. KACC 23698</name>
    <dbReference type="NCBI Taxonomy" id="3149229"/>
    <lineage>
        <taxon>Bacteria</taxon>
        <taxon>Pseudomonadati</taxon>
        <taxon>Pseudomonadota</taxon>
        <taxon>Alphaproteobacteria</taxon>
        <taxon>Hyphomicrobiales</taxon>
        <taxon>Alsobacteraceae</taxon>
        <taxon>Alsobacter</taxon>
    </lineage>
</organism>
<gene>
    <name evidence="3" type="ORF">ABEG18_21870</name>
</gene>
<dbReference type="RefSeq" id="WP_406855162.1">
    <property type="nucleotide sequence ID" value="NZ_CP157484.1"/>
</dbReference>
<dbReference type="InterPro" id="IPR000620">
    <property type="entry name" value="EamA_dom"/>
</dbReference>
<dbReference type="PANTHER" id="PTHR22911">
    <property type="entry name" value="ACYL-MALONYL CONDENSING ENZYME-RELATED"/>
    <property type="match status" value="1"/>
</dbReference>
<keyword evidence="1" id="KW-1133">Transmembrane helix</keyword>
<feature type="transmembrane region" description="Helical" evidence="1">
    <location>
        <begin position="270"/>
        <end position="290"/>
    </location>
</feature>
<feature type="transmembrane region" description="Helical" evidence="1">
    <location>
        <begin position="184"/>
        <end position="203"/>
    </location>
</feature>
<keyword evidence="1" id="KW-0472">Membrane</keyword>
<feature type="transmembrane region" description="Helical" evidence="1">
    <location>
        <begin position="296"/>
        <end position="314"/>
    </location>
</feature>
<dbReference type="GO" id="GO:0016020">
    <property type="term" value="C:membrane"/>
    <property type="evidence" value="ECO:0007669"/>
    <property type="project" value="InterPro"/>
</dbReference>
<keyword evidence="1" id="KW-0812">Transmembrane</keyword>
<dbReference type="SUPFAM" id="SSF103481">
    <property type="entry name" value="Multidrug resistance efflux transporter EmrE"/>
    <property type="match status" value="2"/>
</dbReference>
<accession>A0AAU7JE31</accession>
<evidence type="ECO:0000259" key="2">
    <source>
        <dbReference type="Pfam" id="PF00892"/>
    </source>
</evidence>
<feature type="transmembrane region" description="Helical" evidence="1">
    <location>
        <begin position="107"/>
        <end position="128"/>
    </location>
</feature>
<feature type="transmembrane region" description="Helical" evidence="1">
    <location>
        <begin position="41"/>
        <end position="62"/>
    </location>
</feature>
<feature type="transmembrane region" description="Helical" evidence="1">
    <location>
        <begin position="160"/>
        <end position="178"/>
    </location>
</feature>
<dbReference type="PANTHER" id="PTHR22911:SF103">
    <property type="entry name" value="BLR2811 PROTEIN"/>
    <property type="match status" value="1"/>
</dbReference>
<dbReference type="Gene3D" id="1.10.3730.20">
    <property type="match status" value="1"/>
</dbReference>
<evidence type="ECO:0000313" key="3">
    <source>
        <dbReference type="EMBL" id="XBO38324.1"/>
    </source>
</evidence>
<proteinExistence type="predicted"/>
<dbReference type="EMBL" id="CP157484">
    <property type="protein sequence ID" value="XBO38324.1"/>
    <property type="molecule type" value="Genomic_DNA"/>
</dbReference>
<dbReference type="AlphaFoldDB" id="A0AAU7JE31"/>
<feature type="transmembrane region" description="Helical" evidence="1">
    <location>
        <begin position="215"/>
        <end position="236"/>
    </location>
</feature>
<dbReference type="Pfam" id="PF00892">
    <property type="entry name" value="EamA"/>
    <property type="match status" value="2"/>
</dbReference>
<sequence>MSPPPVIADAAVEPRLVASSSAALVKAHAARATATPVSDNAFLGIGFIIASTVFFAGSDVAAKLLTHTIPPVEIAWMRYVVFCLMVLPAVAWTGGRRGLATTRLPMQVLRALGMVSSAVVFMVALGHLPVAEATAINFVSPIFITALSIPLLGEKVGLRRWIAAAVGLAGVLIVVQPGGASFQLAALLPAVSAAIWACSAILTRLMSSEKPEVTLAWSAIVGFVVLTVAVPYAWVTPDATELWYGLIMGVGSTIGHWLLVLGYRRAGASLLAPFSYTQLVWASGLGFLVFGAIPGLWTLVGGAVIAASGLYTAHRERVRAQMERSAKAA</sequence>
<feature type="domain" description="EamA" evidence="2">
    <location>
        <begin position="185"/>
        <end position="308"/>
    </location>
</feature>
<evidence type="ECO:0000256" key="1">
    <source>
        <dbReference type="SAM" id="Phobius"/>
    </source>
</evidence>
<dbReference type="InterPro" id="IPR037185">
    <property type="entry name" value="EmrE-like"/>
</dbReference>